<dbReference type="SUPFAM" id="SSF56935">
    <property type="entry name" value="Porins"/>
    <property type="match status" value="1"/>
</dbReference>
<name>A0ABT7Y596_9VIBR</name>
<proteinExistence type="inferred from homology"/>
<evidence type="ECO:0000256" key="1">
    <source>
        <dbReference type="ARBA" id="ARBA00004571"/>
    </source>
</evidence>
<evidence type="ECO:0000256" key="3">
    <source>
        <dbReference type="ARBA" id="ARBA00022452"/>
    </source>
</evidence>
<comment type="caution">
    <text evidence="8">The sequence shown here is derived from an EMBL/GenBank/DDBJ whole genome shotgun (WGS) entry which is preliminary data.</text>
</comment>
<comment type="subcellular location">
    <subcellularLocation>
        <location evidence="1">Cell outer membrane</location>
        <topology evidence="1">Multi-pass membrane protein</topology>
    </subcellularLocation>
</comment>
<accession>A0ABT7Y596</accession>
<keyword evidence="7" id="KW-0998">Cell outer membrane</keyword>
<evidence type="ECO:0000256" key="4">
    <source>
        <dbReference type="ARBA" id="ARBA00022692"/>
    </source>
</evidence>
<dbReference type="PANTHER" id="PTHR35093">
    <property type="entry name" value="OUTER MEMBRANE PROTEIN NMB0088-RELATED"/>
    <property type="match status" value="1"/>
</dbReference>
<dbReference type="Proteomes" id="UP001169719">
    <property type="component" value="Unassembled WGS sequence"/>
</dbReference>
<keyword evidence="6" id="KW-0472">Membrane</keyword>
<evidence type="ECO:0000256" key="7">
    <source>
        <dbReference type="ARBA" id="ARBA00023237"/>
    </source>
</evidence>
<evidence type="ECO:0000256" key="6">
    <source>
        <dbReference type="ARBA" id="ARBA00023136"/>
    </source>
</evidence>
<evidence type="ECO:0000256" key="2">
    <source>
        <dbReference type="ARBA" id="ARBA00008163"/>
    </source>
</evidence>
<protein>
    <submittedName>
        <fullName evidence="8">Outer membrane protein transport protein</fullName>
    </submittedName>
</protein>
<keyword evidence="9" id="KW-1185">Reference proteome</keyword>
<keyword evidence="4" id="KW-0812">Transmembrane</keyword>
<evidence type="ECO:0000313" key="8">
    <source>
        <dbReference type="EMBL" id="MDN2483224.1"/>
    </source>
</evidence>
<sequence length="422" mass="45979">MRNQNSKSAAHPSFSPSKVCTLSTLALAIAMATPVQASGILLQEAVVANAGTTGAGDGVHTRSAAAMWTNPATMSFMGESKTTINALGFDLKLAYEDLEGSDNGSTQSYQPSLAAFHTRQLNEDVFFGVGFGAAGGSSLDYGPSWAASGLLESTTLMMLQINPALSFKVNDQWSWGMGAQINYVTFEQETSALSIDQESDWALGFNMGVMYRHSDNLDFGFSFRSKVEHDLNASASLKGSDTSPITGVSTEVAMPAIVDLSARWGVQNNLDLLASFQWHRWSEWDKLPLNLQTDGTCPPFLCNQNIERDWSDVWKLAFGADYQLNSDWRLKAGISYESSPQNDASLQWVDVPVGEQWRYSVGAATNVNGYGIDFFYEYADLGTTDIDRTIGYPNAPGGNLPSERIYGQFDGRIHFIGLNVTF</sequence>
<dbReference type="Pfam" id="PF03349">
    <property type="entry name" value="Toluene_X"/>
    <property type="match status" value="1"/>
</dbReference>
<keyword evidence="3" id="KW-1134">Transmembrane beta strand</keyword>
<gene>
    <name evidence="8" type="ORF">QWJ08_17930</name>
</gene>
<evidence type="ECO:0000256" key="5">
    <source>
        <dbReference type="ARBA" id="ARBA00022729"/>
    </source>
</evidence>
<reference evidence="8" key="1">
    <citation type="submission" date="2024-05" db="EMBL/GenBank/DDBJ databases">
        <title>Genome Sequences of Four Agar- Degrading Marine Bacteria.</title>
        <authorList>
            <person name="Phillips E.K."/>
            <person name="Shaffer J.C."/>
            <person name="Henson M.W."/>
            <person name="Temperton B."/>
            <person name="Thrash C.J."/>
            <person name="Martin M.O."/>
        </authorList>
    </citation>
    <scope>NUCLEOTIDE SEQUENCE</scope>
    <source>
        <strain evidence="8">EKP203</strain>
    </source>
</reference>
<keyword evidence="5" id="KW-0732">Signal</keyword>
<comment type="similarity">
    <text evidence="2">Belongs to the OmpP1/FadL family.</text>
</comment>
<dbReference type="InterPro" id="IPR005017">
    <property type="entry name" value="OMPP1/FadL/TodX"/>
</dbReference>
<dbReference type="PANTHER" id="PTHR35093:SF8">
    <property type="entry name" value="OUTER MEMBRANE PROTEIN NMB0088-RELATED"/>
    <property type="match status" value="1"/>
</dbReference>
<dbReference type="Gene3D" id="2.40.160.60">
    <property type="entry name" value="Outer membrane protein transport protein (OMPP1/FadL/TodX)"/>
    <property type="match status" value="1"/>
</dbReference>
<evidence type="ECO:0000313" key="9">
    <source>
        <dbReference type="Proteomes" id="UP001169719"/>
    </source>
</evidence>
<dbReference type="RefSeq" id="WP_289963281.1">
    <property type="nucleotide sequence ID" value="NZ_JAUEOZ010000002.1"/>
</dbReference>
<organism evidence="8 9">
    <name type="scientific">Vibrio agarivorans</name>
    <dbReference type="NCBI Taxonomy" id="153622"/>
    <lineage>
        <taxon>Bacteria</taxon>
        <taxon>Pseudomonadati</taxon>
        <taxon>Pseudomonadota</taxon>
        <taxon>Gammaproteobacteria</taxon>
        <taxon>Vibrionales</taxon>
        <taxon>Vibrionaceae</taxon>
        <taxon>Vibrio</taxon>
    </lineage>
</organism>
<dbReference type="EMBL" id="JAUEOZ010000002">
    <property type="protein sequence ID" value="MDN2483224.1"/>
    <property type="molecule type" value="Genomic_DNA"/>
</dbReference>